<keyword evidence="7" id="KW-0206">Cytoskeleton</keyword>
<feature type="compositionally biased region" description="Polar residues" evidence="9">
    <location>
        <begin position="140"/>
        <end position="152"/>
    </location>
</feature>
<gene>
    <name evidence="10" type="ORF">BN1204_049930</name>
</gene>
<organism evidence="10">
    <name type="scientific">Neospora caninum (strain Liverpool)</name>
    <dbReference type="NCBI Taxonomy" id="572307"/>
    <lineage>
        <taxon>Eukaryota</taxon>
        <taxon>Sar</taxon>
        <taxon>Alveolata</taxon>
        <taxon>Apicomplexa</taxon>
        <taxon>Conoidasida</taxon>
        <taxon>Coccidia</taxon>
        <taxon>Eucoccidiorida</taxon>
        <taxon>Eimeriorina</taxon>
        <taxon>Sarcocystidae</taxon>
        <taxon>Neospora</taxon>
    </lineage>
</organism>
<feature type="compositionally biased region" description="Basic and acidic residues" evidence="9">
    <location>
        <begin position="1153"/>
        <end position="1162"/>
    </location>
</feature>
<evidence type="ECO:0000313" key="10">
    <source>
        <dbReference type="EMBL" id="CEL69278.1"/>
    </source>
</evidence>
<keyword evidence="5" id="KW-0282">Flagellum</keyword>
<evidence type="ECO:0000256" key="1">
    <source>
        <dbReference type="ARBA" id="ARBA00004230"/>
    </source>
</evidence>
<feature type="compositionally biased region" description="Basic and acidic residues" evidence="9">
    <location>
        <begin position="1734"/>
        <end position="1744"/>
    </location>
</feature>
<dbReference type="PANTHER" id="PTHR46613">
    <property type="entry name" value="RADIAL SPOKE HEAD 10 HOMOLOG B-RELATED"/>
    <property type="match status" value="1"/>
</dbReference>
<keyword evidence="3" id="KW-0963">Cytoplasm</keyword>
<evidence type="ECO:0000256" key="6">
    <source>
        <dbReference type="ARBA" id="ARBA00023069"/>
    </source>
</evidence>
<dbReference type="Pfam" id="PF02493">
    <property type="entry name" value="MORN"/>
    <property type="match status" value="8"/>
</dbReference>
<feature type="compositionally biased region" description="Polar residues" evidence="9">
    <location>
        <begin position="100"/>
        <end position="111"/>
    </location>
</feature>
<evidence type="ECO:0000256" key="9">
    <source>
        <dbReference type="SAM" id="MobiDB-lite"/>
    </source>
</evidence>
<accession>A0A0F7UH65</accession>
<evidence type="ECO:0000256" key="2">
    <source>
        <dbReference type="ARBA" id="ARBA00004430"/>
    </source>
</evidence>
<dbReference type="EMBL" id="LN714485">
    <property type="protein sequence ID" value="CEL69278.1"/>
    <property type="molecule type" value="Genomic_DNA"/>
</dbReference>
<evidence type="ECO:0000256" key="7">
    <source>
        <dbReference type="ARBA" id="ARBA00023212"/>
    </source>
</evidence>
<feature type="region of interest" description="Disordered" evidence="9">
    <location>
        <begin position="1709"/>
        <end position="1744"/>
    </location>
</feature>
<reference evidence="10" key="1">
    <citation type="journal article" date="2015" name="PLoS ONE">
        <title>Comprehensive Evaluation of Toxoplasma gondii VEG and Neospora caninum LIV Genomes with Tachyzoite Stage Transcriptome and Proteome Defines Novel Transcript Features.</title>
        <authorList>
            <person name="Ramaprasad A."/>
            <person name="Mourier T."/>
            <person name="Naeem R."/>
            <person name="Malas T.B."/>
            <person name="Moussa E."/>
            <person name="Panigrahi A."/>
            <person name="Vermont S.J."/>
            <person name="Otto T.D."/>
            <person name="Wastling J."/>
            <person name="Pain A."/>
        </authorList>
    </citation>
    <scope>NUCLEOTIDE SEQUENCE</scope>
    <source>
        <strain evidence="10">Liverpool</strain>
    </source>
</reference>
<keyword evidence="4" id="KW-0677">Repeat</keyword>
<feature type="compositionally biased region" description="Basic and acidic residues" evidence="9">
    <location>
        <begin position="1290"/>
        <end position="1299"/>
    </location>
</feature>
<feature type="region of interest" description="Disordered" evidence="9">
    <location>
        <begin position="74"/>
        <end position="159"/>
    </location>
</feature>
<feature type="region of interest" description="Disordered" evidence="9">
    <location>
        <begin position="898"/>
        <end position="948"/>
    </location>
</feature>
<comment type="subcellular location">
    <subcellularLocation>
        <location evidence="1">Cell projection</location>
        <location evidence="1">Cilium</location>
        <location evidence="1">Flagellum</location>
    </subcellularLocation>
    <subcellularLocation>
        <location evidence="2">Cytoplasm</location>
        <location evidence="2">Cytoskeleton</location>
        <location evidence="2">Cilium axoneme</location>
    </subcellularLocation>
</comment>
<evidence type="ECO:0000256" key="8">
    <source>
        <dbReference type="ARBA" id="ARBA00023273"/>
    </source>
</evidence>
<feature type="region of interest" description="Disordered" evidence="9">
    <location>
        <begin position="991"/>
        <end position="1022"/>
    </location>
</feature>
<proteinExistence type="predicted"/>
<feature type="region of interest" description="Disordered" evidence="9">
    <location>
        <begin position="1219"/>
        <end position="1449"/>
    </location>
</feature>
<feature type="region of interest" description="Disordered" evidence="9">
    <location>
        <begin position="541"/>
        <end position="574"/>
    </location>
</feature>
<dbReference type="PANTHER" id="PTHR46613:SF1">
    <property type="entry name" value="RADIAL SPOKE HEAD 10 HOMOLOG B-RELATED"/>
    <property type="match status" value="1"/>
</dbReference>
<keyword evidence="6" id="KW-0969">Cilium</keyword>
<evidence type="ECO:0000256" key="3">
    <source>
        <dbReference type="ARBA" id="ARBA00022490"/>
    </source>
</evidence>
<feature type="region of interest" description="Disordered" evidence="9">
    <location>
        <begin position="1055"/>
        <end position="1162"/>
    </location>
</feature>
<feature type="compositionally biased region" description="Basic and acidic residues" evidence="9">
    <location>
        <begin position="1713"/>
        <end position="1722"/>
    </location>
</feature>
<dbReference type="GO" id="GO:0031514">
    <property type="term" value="C:motile cilium"/>
    <property type="evidence" value="ECO:0007669"/>
    <property type="project" value="UniProtKB-SubCell"/>
</dbReference>
<feature type="compositionally biased region" description="Polar residues" evidence="9">
    <location>
        <begin position="1140"/>
        <end position="1150"/>
    </location>
</feature>
<dbReference type="SMART" id="SM00698">
    <property type="entry name" value="MORN"/>
    <property type="match status" value="8"/>
</dbReference>
<evidence type="ECO:0000256" key="5">
    <source>
        <dbReference type="ARBA" id="ARBA00022846"/>
    </source>
</evidence>
<keyword evidence="8" id="KW-0966">Cell projection</keyword>
<feature type="compositionally biased region" description="Basic and acidic residues" evidence="9">
    <location>
        <begin position="1426"/>
        <end position="1442"/>
    </location>
</feature>
<feature type="compositionally biased region" description="Low complexity" evidence="9">
    <location>
        <begin position="928"/>
        <end position="943"/>
    </location>
</feature>
<dbReference type="SUPFAM" id="SSF82185">
    <property type="entry name" value="Histone H3 K4-specific methyltransferase SET7/9 N-terminal domain"/>
    <property type="match status" value="3"/>
</dbReference>
<feature type="compositionally biased region" description="Basic and acidic residues" evidence="9">
    <location>
        <begin position="1325"/>
        <end position="1341"/>
    </location>
</feature>
<sequence>MASPPHQEGERSPSFAPSVLMPASETTVLSSEAFWKATSTKICHSLLAPRRHRFWMRRVRGAASLAEGACGASTLDLSQPEEKRKRANPLSPHPKKEPASASQSRGDSNPQLPRDHADVESGGGNGLSLKTPWRAVPRGNSHSLATAASPQQEAGLEGEDLKVEEACREEEDKSGEEKRECQSGEEDEVKQLVGEVRLGNAIFRGVVTSRDTGVNVIEDKGEARFLAPGPREGQEEETVLLKYEGEFHSSRMEGEGRFTWQDGAVYTGQVSRGKRHGFGILRSPHGEKEYRGMWKEGQRYGHGTLRYDREGTCEYTGTWLNNLRHGWGRQRYSGGVYEGQWKAGVRHGTGHMEWTNLNTQYAGEWNEGLPHGWGVQAWTQGNSAESSAESDEDVAESQLRLNRYEGQFKNGVREGFGLFWYANGSRYEGCWRNNKKHGRAHYVNEAGCVHEALFENDRIVSVSQRFTAQEGSLKSLSLSSSSVSRKPFFPLPSSFGTSCLSPSFPSGTAQRNLFSTVATSSARMLVSLDDIFLLELCRTPERQPRPSSTKNARSIENSPRCPEATNESACDCSGTRERGAKRGTSWDAELKMVNSLSSQEEAERSLCGTYKWILRNLKTLRRAYALYRRIARFPGQDPLSMSFLQFWILAADARLLGADRPLSRVLRALEVATQFAPTPSDCLNFAKRNIPSLDFDPSPAAESSGDARTLTLSTDAANRSVSSEAASGLLACAGNGTETEGVDDSGAKQCRKDLGETIGDSSGGGAGNRCFALNKGSVGTRKSDGFLSGFGSDTAASLSQPDAGSLSLREQSTLTLAHALGTPEFEVVERRPLLLSSFLRSLVLLAQDQLLHEEAVNDNAAALTPSGCFPAPKKSLDLALSSFTVSLLQFYETCSSNVGGGSRKGSLCSPAMRRNSSVCSRSGRKRSSSLASRRSSLSRKMASPHTFKSPSLDAFKPFTDPDVLQAFAPLRPFLARNFALVPIDARPACTCEPERPGNSSEKLKGEGFDKAGPSHSSVLTSETSDVIPHATLARGPRMTGSVYLQDLLSMLRPPHTTEQQGAQPTDLGPASGAPSPPSGRPVRGANAETLAAGCRTSEKSRRRLSAAPGPSDAKAKNQAARPAPAAPDPEPVAPPKETEGLTNHQTSGTPGTEPKETCEEERRNPISLRSLLGDAFKGTSLAVTPLEVLYFLFHFLPEFQDQEEALAAFHELREEKKKRRLQKATKSPSALDAVSNDATPASRPLVSPRPGGFYPRQGNHDFEEPQVAPLAESPPTHAPLGPKLKPVTSDPKRGGKDGKSASARPAGGRRPLGSEAFSPSSPQGSRREEKHEGKSRLENSGRRRTGPRVTITNVPSVILEENAHDSSPSSRRGCDKPESLGHSVGADPYSGCSKDFASGKSEPKNANAIRGTTLEGQSGAPLTGTEETRREVSDFRSNERPLKTQALGKQNWPRPFATAAIEKSYRKQLRKILGKRSSSWMDLAYREVTAIEVMVVLLKIVEFKTPACLAAHLPLSVRLSILVSAIAAHEMARNASADSGSQKCWPRPSLKNHPFAPLLSLLSSQESSDLPVHLASFISQTPEHVPPKSPERDGDARVEPAFQDFLSQKSVAMPLAPSAQQNNQLFAIVPPTGRALSPIARSPSATDKRSELASGAVNDAAISSESGERESSISFFWEGFDTTQCLPRICEGKECGKFAVLDAPLVYVESEDDQSKEGKEIGVGDDTSPSEQSGSDRDETSENT</sequence>
<protein>
    <submittedName>
        <fullName evidence="10">MORN repeat-containing protein</fullName>
    </submittedName>
</protein>
<dbReference type="Gene3D" id="2.20.110.10">
    <property type="entry name" value="Histone H3 K4-specific methyltransferase SET7/9 N-terminal domain"/>
    <property type="match status" value="3"/>
</dbReference>
<feature type="compositionally biased region" description="Pro residues" evidence="9">
    <location>
        <begin position="1124"/>
        <end position="1134"/>
    </location>
</feature>
<dbReference type="InterPro" id="IPR003409">
    <property type="entry name" value="MORN"/>
</dbReference>
<evidence type="ECO:0000256" key="4">
    <source>
        <dbReference type="ARBA" id="ARBA00022737"/>
    </source>
</evidence>
<name>A0A0F7UH65_NEOCL</name>
<feature type="compositionally biased region" description="Polar residues" evidence="9">
    <location>
        <begin position="545"/>
        <end position="557"/>
    </location>
</feature>
<dbReference type="GO" id="GO:0005930">
    <property type="term" value="C:axoneme"/>
    <property type="evidence" value="ECO:0007669"/>
    <property type="project" value="UniProtKB-SubCell"/>
</dbReference>